<gene>
    <name evidence="7" type="ORF">NUM_51020</name>
</gene>
<evidence type="ECO:0000256" key="6">
    <source>
        <dbReference type="SAM" id="SignalP"/>
    </source>
</evidence>
<proteinExistence type="predicted"/>
<evidence type="ECO:0000313" key="8">
    <source>
        <dbReference type="Proteomes" id="UP000614996"/>
    </source>
</evidence>
<dbReference type="Pfam" id="PF13416">
    <property type="entry name" value="SBP_bac_8"/>
    <property type="match status" value="1"/>
</dbReference>
<accession>A0A8J4AEZ9</accession>
<keyword evidence="4" id="KW-0564">Palmitate</keyword>
<evidence type="ECO:0000313" key="7">
    <source>
        <dbReference type="EMBL" id="GIL29848.1"/>
    </source>
</evidence>
<protein>
    <submittedName>
        <fullName evidence="7">Sugar ABC transporter substrate-binding protein</fullName>
    </submittedName>
</protein>
<evidence type="ECO:0000256" key="3">
    <source>
        <dbReference type="ARBA" id="ARBA00023136"/>
    </source>
</evidence>
<evidence type="ECO:0000256" key="5">
    <source>
        <dbReference type="ARBA" id="ARBA00023288"/>
    </source>
</evidence>
<sequence length="452" mass="48013">MTRPQRTRIRTIPLLVGAAVLAAVAACAPGPAPRASNTASLGPVSRNVGSGKITLTVWDQNTDKGIDEAQQQLNAAFHRKHPNVTIKRVSRSFTDLKTTLKLALSGDNPPDVVQANQGYPDMGAFVKAGLLRPMNDYADLYGWRDYYPSSLLKLNSFSRDGKTWQGGDLYGVSQTGELVGLYYNKSVLAEAGIRTPPKTVAELTADLKKVKATGKVPLGYGDVDKYPGIHLYGFVLSALAGRAKVNDLVKSSGGAWTDASEVDAAKTIQRWQRAGYLTPGANGISIDDAVASFGQGKSGFLVTGTWYEATLHDKNVGFTALTPPGAANQVTMGGEGLSWSITSKTRHANAAAAYIDFIAGRSSTATLIKNGNLPVVVPDSDTPPAGVAADITREYRTISRANGITPYLDYTTPTFYDTLTAAAQDLVAGRLTPAAFCQKLQADYAAFGTSNR</sequence>
<keyword evidence="8" id="KW-1185">Reference proteome</keyword>
<dbReference type="SUPFAM" id="SSF53850">
    <property type="entry name" value="Periplasmic binding protein-like II"/>
    <property type="match status" value="1"/>
</dbReference>
<feature type="signal peptide" evidence="6">
    <location>
        <begin position="1"/>
        <end position="25"/>
    </location>
</feature>
<keyword evidence="3" id="KW-0472">Membrane</keyword>
<dbReference type="Proteomes" id="UP000614996">
    <property type="component" value="Unassembled WGS sequence"/>
</dbReference>
<evidence type="ECO:0000256" key="4">
    <source>
        <dbReference type="ARBA" id="ARBA00023139"/>
    </source>
</evidence>
<keyword evidence="2 6" id="KW-0732">Signal</keyword>
<dbReference type="InterPro" id="IPR006059">
    <property type="entry name" value="SBP"/>
</dbReference>
<reference evidence="8" key="1">
    <citation type="journal article" date="2021" name="Int. J. Syst. Evol. Microbiol.">
        <title>Actinocatenispora comari sp. nov., an endophytic actinomycete isolated from aerial parts of Comarum salesowianum.</title>
        <authorList>
            <person name="Oyunbileg N."/>
            <person name="Iizaka Y."/>
            <person name="Hamada M."/>
            <person name="Davaapurev B.O."/>
            <person name="Fukumoto A."/>
            <person name="Tsetseg B."/>
            <person name="Kato F."/>
            <person name="Tamura T."/>
            <person name="Batkhuu J."/>
            <person name="Anzai Y."/>
        </authorList>
    </citation>
    <scope>NUCLEOTIDE SEQUENCE [LARGE SCALE GENOMIC DNA]</scope>
    <source>
        <strain evidence="8">NUM-2625</strain>
    </source>
</reference>
<evidence type="ECO:0000256" key="2">
    <source>
        <dbReference type="ARBA" id="ARBA00022729"/>
    </source>
</evidence>
<dbReference type="PANTHER" id="PTHR43649">
    <property type="entry name" value="ARABINOSE-BINDING PROTEIN-RELATED"/>
    <property type="match status" value="1"/>
</dbReference>
<name>A0A8J4AEZ9_9ACTN</name>
<organism evidence="7 8">
    <name type="scientific">Actinocatenispora comari</name>
    <dbReference type="NCBI Taxonomy" id="2807577"/>
    <lineage>
        <taxon>Bacteria</taxon>
        <taxon>Bacillati</taxon>
        <taxon>Actinomycetota</taxon>
        <taxon>Actinomycetes</taxon>
        <taxon>Micromonosporales</taxon>
        <taxon>Micromonosporaceae</taxon>
        <taxon>Actinocatenispora</taxon>
    </lineage>
</organism>
<dbReference type="EMBL" id="BOPO01000108">
    <property type="protein sequence ID" value="GIL29848.1"/>
    <property type="molecule type" value="Genomic_DNA"/>
</dbReference>
<dbReference type="PANTHER" id="PTHR43649:SF33">
    <property type="entry name" value="POLYGALACTURONAN_RHAMNOGALACTURONAN-BINDING PROTEIN YTCQ"/>
    <property type="match status" value="1"/>
</dbReference>
<dbReference type="PROSITE" id="PS51257">
    <property type="entry name" value="PROKAR_LIPOPROTEIN"/>
    <property type="match status" value="1"/>
</dbReference>
<evidence type="ECO:0000256" key="1">
    <source>
        <dbReference type="ARBA" id="ARBA00022475"/>
    </source>
</evidence>
<keyword evidence="5" id="KW-0449">Lipoprotein</keyword>
<dbReference type="RefSeq" id="WP_207127506.1">
    <property type="nucleotide sequence ID" value="NZ_BOPO01000108.1"/>
</dbReference>
<dbReference type="InterPro" id="IPR050490">
    <property type="entry name" value="Bact_solute-bd_prot1"/>
</dbReference>
<feature type="chain" id="PRO_5039730708" evidence="6">
    <location>
        <begin position="26"/>
        <end position="452"/>
    </location>
</feature>
<dbReference type="AlphaFoldDB" id="A0A8J4AEZ9"/>
<comment type="caution">
    <text evidence="7">The sequence shown here is derived from an EMBL/GenBank/DDBJ whole genome shotgun (WGS) entry which is preliminary data.</text>
</comment>
<keyword evidence="1" id="KW-1003">Cell membrane</keyword>
<dbReference type="Gene3D" id="3.40.190.10">
    <property type="entry name" value="Periplasmic binding protein-like II"/>
    <property type="match status" value="2"/>
</dbReference>